<evidence type="ECO:0000256" key="1">
    <source>
        <dbReference type="SAM" id="MobiDB-lite"/>
    </source>
</evidence>
<reference evidence="2" key="1">
    <citation type="submission" date="2025-08" db="UniProtKB">
        <authorList>
            <consortium name="Ensembl"/>
        </authorList>
    </citation>
    <scope>IDENTIFICATION</scope>
</reference>
<organism evidence="2 3">
    <name type="scientific">Sinocyclocheilus rhinocerous</name>
    <dbReference type="NCBI Taxonomy" id="307959"/>
    <lineage>
        <taxon>Eukaryota</taxon>
        <taxon>Metazoa</taxon>
        <taxon>Chordata</taxon>
        <taxon>Craniata</taxon>
        <taxon>Vertebrata</taxon>
        <taxon>Euteleostomi</taxon>
        <taxon>Actinopterygii</taxon>
        <taxon>Neopterygii</taxon>
        <taxon>Teleostei</taxon>
        <taxon>Ostariophysi</taxon>
        <taxon>Cypriniformes</taxon>
        <taxon>Cyprinidae</taxon>
        <taxon>Cyprininae</taxon>
        <taxon>Sinocyclocheilus</taxon>
    </lineage>
</organism>
<accession>A0A673GEU6</accession>
<dbReference type="Ensembl" id="ENSSRHT00000010953.1">
    <property type="protein sequence ID" value="ENSSRHP00000010567.1"/>
    <property type="gene ID" value="ENSSRHG00000006039.1"/>
</dbReference>
<sequence>MATDSWAQAVDEQEAAAESVRLNPKLKQSSYRKLNNSIKHFTKHNNSLSHLTTRSVSVQL</sequence>
<proteinExistence type="predicted"/>
<keyword evidence="3" id="KW-1185">Reference proteome</keyword>
<protein>
    <submittedName>
        <fullName evidence="2">Uncharacterized protein</fullName>
    </submittedName>
</protein>
<evidence type="ECO:0000313" key="2">
    <source>
        <dbReference type="Ensembl" id="ENSSRHP00000010567.1"/>
    </source>
</evidence>
<dbReference type="Proteomes" id="UP000472270">
    <property type="component" value="Unassembled WGS sequence"/>
</dbReference>
<evidence type="ECO:0000313" key="3">
    <source>
        <dbReference type="Proteomes" id="UP000472270"/>
    </source>
</evidence>
<feature type="region of interest" description="Disordered" evidence="1">
    <location>
        <begin position="1"/>
        <end position="21"/>
    </location>
</feature>
<dbReference type="AlphaFoldDB" id="A0A673GEU6"/>
<reference evidence="2" key="2">
    <citation type="submission" date="2025-09" db="UniProtKB">
        <authorList>
            <consortium name="Ensembl"/>
        </authorList>
    </citation>
    <scope>IDENTIFICATION</scope>
</reference>
<name>A0A673GEU6_9TELE</name>